<evidence type="ECO:0000313" key="2">
    <source>
        <dbReference type="EMBL" id="KZT03294.1"/>
    </source>
</evidence>
<reference evidence="2 3" key="1">
    <citation type="journal article" date="2016" name="Mol. Biol. Evol.">
        <title>Comparative Genomics of Early-Diverging Mushroom-Forming Fungi Provides Insights into the Origins of Lignocellulose Decay Capabilities.</title>
        <authorList>
            <person name="Nagy L.G."/>
            <person name="Riley R."/>
            <person name="Tritt A."/>
            <person name="Adam C."/>
            <person name="Daum C."/>
            <person name="Floudas D."/>
            <person name="Sun H."/>
            <person name="Yadav J.S."/>
            <person name="Pangilinan J."/>
            <person name="Larsson K.H."/>
            <person name="Matsuura K."/>
            <person name="Barry K."/>
            <person name="Labutti K."/>
            <person name="Kuo R."/>
            <person name="Ohm R.A."/>
            <person name="Bhattacharya S.S."/>
            <person name="Shirouzu T."/>
            <person name="Yoshinaga Y."/>
            <person name="Martin F.M."/>
            <person name="Grigoriev I.V."/>
            <person name="Hibbett D.S."/>
        </authorList>
    </citation>
    <scope>NUCLEOTIDE SEQUENCE [LARGE SCALE GENOMIC DNA]</scope>
    <source>
        <strain evidence="2 3">93-53</strain>
    </source>
</reference>
<dbReference type="EMBL" id="KV427645">
    <property type="protein sequence ID" value="KZT03294.1"/>
    <property type="molecule type" value="Genomic_DNA"/>
</dbReference>
<dbReference type="Proteomes" id="UP000076871">
    <property type="component" value="Unassembled WGS sequence"/>
</dbReference>
<name>A0A165CRG1_9APHY</name>
<protein>
    <submittedName>
        <fullName evidence="2">Uncharacterized protein</fullName>
    </submittedName>
</protein>
<proteinExistence type="predicted"/>
<dbReference type="RefSeq" id="XP_040761034.1">
    <property type="nucleotide sequence ID" value="XM_040907239.1"/>
</dbReference>
<feature type="region of interest" description="Disordered" evidence="1">
    <location>
        <begin position="1"/>
        <end position="29"/>
    </location>
</feature>
<dbReference type="GeneID" id="63824268"/>
<feature type="region of interest" description="Disordered" evidence="1">
    <location>
        <begin position="115"/>
        <end position="196"/>
    </location>
</feature>
<feature type="compositionally biased region" description="Basic residues" evidence="1">
    <location>
        <begin position="166"/>
        <end position="180"/>
    </location>
</feature>
<evidence type="ECO:0000313" key="3">
    <source>
        <dbReference type="Proteomes" id="UP000076871"/>
    </source>
</evidence>
<feature type="compositionally biased region" description="Low complexity" evidence="1">
    <location>
        <begin position="118"/>
        <end position="134"/>
    </location>
</feature>
<gene>
    <name evidence="2" type="ORF">LAESUDRAFT_716305</name>
</gene>
<dbReference type="OrthoDB" id="2801219at2759"/>
<dbReference type="InParanoid" id="A0A165CRG1"/>
<organism evidence="2 3">
    <name type="scientific">Laetiporus sulphureus 93-53</name>
    <dbReference type="NCBI Taxonomy" id="1314785"/>
    <lineage>
        <taxon>Eukaryota</taxon>
        <taxon>Fungi</taxon>
        <taxon>Dikarya</taxon>
        <taxon>Basidiomycota</taxon>
        <taxon>Agaricomycotina</taxon>
        <taxon>Agaricomycetes</taxon>
        <taxon>Polyporales</taxon>
        <taxon>Laetiporus</taxon>
    </lineage>
</organism>
<dbReference type="AlphaFoldDB" id="A0A165CRG1"/>
<evidence type="ECO:0000256" key="1">
    <source>
        <dbReference type="SAM" id="MobiDB-lite"/>
    </source>
</evidence>
<sequence>MATYSPHYASGSTPSYPFPSYPSNQAAPWSATPADVDAYSTALYDSNTAQKKLVETLAQRRQRVDFLRRREWTRRIAEWLEHSATADAKDIAPITHSWVDILAAADAVDDYDEMTANPYTPEEPSYPEPYIIYTASPRPGPAPSMDTNTPNQKHTQAPSHDLSRAAPRRQRSFRQPRSRHSSLSSISEEDEAHHWF</sequence>
<feature type="compositionally biased region" description="Polar residues" evidence="1">
    <location>
        <begin position="145"/>
        <end position="158"/>
    </location>
</feature>
<keyword evidence="3" id="KW-1185">Reference proteome</keyword>
<accession>A0A165CRG1</accession>